<protein>
    <submittedName>
        <fullName evidence="1">Uncharacterized protein</fullName>
    </submittedName>
</protein>
<dbReference type="EMBL" id="WHUG01000001">
    <property type="protein sequence ID" value="MQA36714.1"/>
    <property type="molecule type" value="Genomic_DNA"/>
</dbReference>
<keyword evidence="2" id="KW-1185">Reference proteome</keyword>
<accession>A0A6A7MVZ0</accession>
<evidence type="ECO:0000313" key="2">
    <source>
        <dbReference type="Proteomes" id="UP000440498"/>
    </source>
</evidence>
<reference evidence="1 2" key="1">
    <citation type="submission" date="2019-10" db="EMBL/GenBank/DDBJ databases">
        <title>Two novel species isolated from a subtropical stream in China.</title>
        <authorList>
            <person name="Lu H."/>
        </authorList>
    </citation>
    <scope>NUCLEOTIDE SEQUENCE [LARGE SCALE GENOMIC DNA]</scope>
    <source>
        <strain evidence="1 2">FT29W</strain>
    </source>
</reference>
<comment type="caution">
    <text evidence="1">The sequence shown here is derived from an EMBL/GenBank/DDBJ whole genome shotgun (WGS) entry which is preliminary data.</text>
</comment>
<proteinExistence type="predicted"/>
<sequence>MSAPASKVTLEQAAASETLRLAHDPNIVCVGYGLKQVGGQPTMVAALQYHVRSKRASEAEIRALGSTPVAAAVEGYQTDVLPWTMARRTACPSAHRPTGARGDNEEDPLVGGTSTSILGAFMSFPTAYGTLGGICFDASSGASMALSNAHVYGSDTGHDAIQPFTPVSDYVGGAVEWLACGGPLSHLFFWTAPSPLTGILTAAAAGAWVAAAASDAEDPSRWGQRTTTVPAPGVTTTREQIHLEADVPRIPFPGRYWTTATRWDYSRVTNAGATTGSIAQDRPNEHVLVGKRVFTDRAVYAGGDAVRICAQIWTSAGERDPERFVVAHSFPIADPTRAVQRVLHQDYVCARIDSDTDGERSTICLHGFTHQVAGMAQVNFPIIAAPFVFIGEDSSVLLDPGPGNPSGVTALRLPGRPLAFACPPSTHVELKVFHCGTKIHATAISANNSAVDQADAHGEAGEVQTITLSGPEIVRVILDAGDDEGEAYLAEVCIDKRRLDIGPWKGVSTYYTGSFTLPLNEADGKWAVVVVTQSLDQTPTGGDPIQAARQLGGIVDSANVVETGECACEILFDHTFDVRNDVIILK</sequence>
<dbReference type="AlphaFoldDB" id="A0A6A7MVZ0"/>
<evidence type="ECO:0000313" key="1">
    <source>
        <dbReference type="EMBL" id="MQA36714.1"/>
    </source>
</evidence>
<dbReference type="RefSeq" id="WP_152836097.1">
    <property type="nucleotide sequence ID" value="NZ_WHUG01000001.1"/>
</dbReference>
<name>A0A6A7MVZ0_9BURK</name>
<organism evidence="1 2">
    <name type="scientific">Rugamonas aquatica</name>
    <dbReference type="NCBI Taxonomy" id="2743357"/>
    <lineage>
        <taxon>Bacteria</taxon>
        <taxon>Pseudomonadati</taxon>
        <taxon>Pseudomonadota</taxon>
        <taxon>Betaproteobacteria</taxon>
        <taxon>Burkholderiales</taxon>
        <taxon>Oxalobacteraceae</taxon>
        <taxon>Telluria group</taxon>
        <taxon>Rugamonas</taxon>
    </lineage>
</organism>
<dbReference type="Proteomes" id="UP000440498">
    <property type="component" value="Unassembled WGS sequence"/>
</dbReference>
<gene>
    <name evidence="1" type="ORF">GEV02_01015</name>
</gene>